<evidence type="ECO:0000313" key="4">
    <source>
        <dbReference type="Proteomes" id="UP001153069"/>
    </source>
</evidence>
<feature type="compositionally biased region" description="Basic residues" evidence="1">
    <location>
        <begin position="122"/>
        <end position="148"/>
    </location>
</feature>
<feature type="compositionally biased region" description="Basic residues" evidence="1">
    <location>
        <begin position="158"/>
        <end position="167"/>
    </location>
</feature>
<name>A0A9N8EK70_9STRA</name>
<accession>A0A9N8EK70</accession>
<dbReference type="PROSITE" id="PS51257">
    <property type="entry name" value="PROKAR_LIPOPROTEIN"/>
    <property type="match status" value="1"/>
</dbReference>
<dbReference type="EMBL" id="CAICTM010001340">
    <property type="protein sequence ID" value="CAB9522801.1"/>
    <property type="molecule type" value="Genomic_DNA"/>
</dbReference>
<dbReference type="AlphaFoldDB" id="A0A9N8EK70"/>
<gene>
    <name evidence="3" type="ORF">SEMRO_1342_G264560.1</name>
</gene>
<dbReference type="Proteomes" id="UP001153069">
    <property type="component" value="Unassembled WGS sequence"/>
</dbReference>
<keyword evidence="2" id="KW-0732">Signal</keyword>
<feature type="compositionally biased region" description="Basic residues" evidence="1">
    <location>
        <begin position="276"/>
        <end position="289"/>
    </location>
</feature>
<feature type="chain" id="PRO_5040391901" evidence="2">
    <location>
        <begin position="27"/>
        <end position="398"/>
    </location>
</feature>
<keyword evidence="4" id="KW-1185">Reference proteome</keyword>
<feature type="signal peptide" evidence="2">
    <location>
        <begin position="1"/>
        <end position="26"/>
    </location>
</feature>
<comment type="caution">
    <text evidence="3">The sequence shown here is derived from an EMBL/GenBank/DDBJ whole genome shotgun (WGS) entry which is preliminary data.</text>
</comment>
<evidence type="ECO:0000313" key="3">
    <source>
        <dbReference type="EMBL" id="CAB9522801.1"/>
    </source>
</evidence>
<evidence type="ECO:0000256" key="2">
    <source>
        <dbReference type="SAM" id="SignalP"/>
    </source>
</evidence>
<evidence type="ECO:0000256" key="1">
    <source>
        <dbReference type="SAM" id="MobiDB-lite"/>
    </source>
</evidence>
<sequence>MTTANKLRVVACIVAVLACLVPFSHGQGTAATGLLPKKKPNLTKRAARYYHREHNKLVKPTPAPIEEVAPSITPIVDEAAHEDHLQKADLSTEHPYDDTVHEYDWFTSNKSSKHDTWSSRSTKGHKMGSAHHHSYSSGHHNHHNGTHHSSKDSSKGSSYHHHHHHYGHNNTTMHPKNSSSHKKSAGKGFSGKYWMSARSKGHDHDSYKTTKGPSSSYSSSKGGHMMSGKGGYSSYKSSNCNHQGKQGKQKSKGGKGKGGKGGKSMSKGGQMDSHKQKSKGKGKGGKGMHKSGQMDDDSGLCKDQDSQQGKGSKGMGMAGSQVIHQVKALVSLLARAQVMFQVSLQVKAQVNLQVNCPALHPVHPQVKHPAMHPVPLQVLCPVRDRALHLVPHPVQAQV</sequence>
<protein>
    <submittedName>
        <fullName evidence="3">Uncharacterized protein</fullName>
    </submittedName>
</protein>
<feature type="compositionally biased region" description="Polar residues" evidence="1">
    <location>
        <begin position="169"/>
        <end position="178"/>
    </location>
</feature>
<feature type="region of interest" description="Disordered" evidence="1">
    <location>
        <begin position="109"/>
        <end position="316"/>
    </location>
</feature>
<reference evidence="3" key="1">
    <citation type="submission" date="2020-06" db="EMBL/GenBank/DDBJ databases">
        <authorList>
            <consortium name="Plant Systems Biology data submission"/>
        </authorList>
    </citation>
    <scope>NUCLEOTIDE SEQUENCE</scope>
    <source>
        <strain evidence="3">D6</strain>
    </source>
</reference>
<organism evidence="3 4">
    <name type="scientific">Seminavis robusta</name>
    <dbReference type="NCBI Taxonomy" id="568900"/>
    <lineage>
        <taxon>Eukaryota</taxon>
        <taxon>Sar</taxon>
        <taxon>Stramenopiles</taxon>
        <taxon>Ochrophyta</taxon>
        <taxon>Bacillariophyta</taxon>
        <taxon>Bacillariophyceae</taxon>
        <taxon>Bacillariophycidae</taxon>
        <taxon>Naviculales</taxon>
        <taxon>Naviculaceae</taxon>
        <taxon>Seminavis</taxon>
    </lineage>
</organism>
<feature type="compositionally biased region" description="Basic residues" evidence="1">
    <location>
        <begin position="245"/>
        <end position="260"/>
    </location>
</feature>
<feature type="compositionally biased region" description="Low complexity" evidence="1">
    <location>
        <begin position="209"/>
        <end position="244"/>
    </location>
</feature>
<proteinExistence type="predicted"/>